<name>O16588_CAEEL</name>
<keyword evidence="3" id="KW-1185">Reference proteome</keyword>
<dbReference type="Proteomes" id="UP000001940">
    <property type="component" value="Chromosome X"/>
</dbReference>
<dbReference type="GO" id="GO:0007218">
    <property type="term" value="P:neuropeptide signaling pathway"/>
    <property type="evidence" value="ECO:0000305"/>
    <property type="project" value="WormBase"/>
</dbReference>
<dbReference type="STRING" id="6239.F21E9.4.1"/>
<organism evidence="2 3">
    <name type="scientific">Caenorhabditis elegans</name>
    <dbReference type="NCBI Taxonomy" id="6239"/>
    <lineage>
        <taxon>Eukaryota</taxon>
        <taxon>Metazoa</taxon>
        <taxon>Ecdysozoa</taxon>
        <taxon>Nematoda</taxon>
        <taxon>Chromadorea</taxon>
        <taxon>Rhabditida</taxon>
        <taxon>Rhabditina</taxon>
        <taxon>Rhabditomorpha</taxon>
        <taxon>Rhabditoidea</taxon>
        <taxon>Rhabditidae</taxon>
        <taxon>Peloderinae</taxon>
        <taxon>Caenorhabditis</taxon>
    </lineage>
</organism>
<dbReference type="GO" id="GO:0061064">
    <property type="term" value="P:negative regulation of nematode larval development"/>
    <property type="evidence" value="ECO:0000315"/>
    <property type="project" value="WormBase"/>
</dbReference>
<dbReference type="RefSeq" id="NP_508247.1">
    <property type="nucleotide sequence ID" value="NM_075846.6"/>
</dbReference>
<dbReference type="InParanoid" id="O16588"/>
<keyword evidence="1" id="KW-0732">Signal</keyword>
<protein>
    <submittedName>
        <fullName evidence="2">INSulin related</fullName>
    </submittedName>
</protein>
<evidence type="ECO:0000256" key="1">
    <source>
        <dbReference type="SAM" id="SignalP"/>
    </source>
</evidence>
<sequence>MNTFFFLAVLLVFCSAEQMTAKKFSTKTSSPIPELQEVFATVAADEFPFHKANTQPLAIYLNISTPQDCIHKIFRMTISFCSQVECQNMEAMQKICNTTTPTIKHVGELCCPEFFEQVKDDFVTLL</sequence>
<reference evidence="2 3" key="1">
    <citation type="journal article" date="1998" name="Science">
        <title>Genome sequence of the nematode C. elegans: a platform for investigating biology.</title>
        <authorList>
            <consortium name="The C. elegans sequencing consortium"/>
            <person name="Sulson J.E."/>
            <person name="Waterston R."/>
        </authorList>
    </citation>
    <scope>NUCLEOTIDE SEQUENCE [LARGE SCALE GENOMIC DNA]</scope>
    <source>
        <strain evidence="2 3">Bristol N2</strain>
    </source>
</reference>
<dbReference type="PaxDb" id="6239-F21E9.4"/>
<proteinExistence type="predicted"/>
<feature type="signal peptide" evidence="1">
    <location>
        <begin position="1"/>
        <end position="16"/>
    </location>
</feature>
<dbReference type="AlphaFoldDB" id="O16588"/>
<dbReference type="WormBase" id="F21E9.4">
    <property type="protein sequence ID" value="CE09528"/>
    <property type="gene ID" value="WBGene00017668"/>
    <property type="gene designation" value="ins-39"/>
</dbReference>
<accession>O16588</accession>
<dbReference type="GO" id="GO:0005615">
    <property type="term" value="C:extracellular space"/>
    <property type="evidence" value="ECO:0000305"/>
    <property type="project" value="WormBase"/>
</dbReference>
<dbReference type="Bgee" id="WBGene00017668">
    <property type="expression patterns" value="Expressed in material anatomical entity and 2 other cell types or tissues"/>
</dbReference>
<dbReference type="PIR" id="T31972">
    <property type="entry name" value="T31972"/>
</dbReference>
<dbReference type="EMBL" id="BX284606">
    <property type="protein sequence ID" value="CCD69804.1"/>
    <property type="molecule type" value="Genomic_DNA"/>
</dbReference>
<evidence type="ECO:0000313" key="3">
    <source>
        <dbReference type="Proteomes" id="UP000001940"/>
    </source>
</evidence>
<dbReference type="GO" id="GO:0160041">
    <property type="term" value="F:neuropeptide activity"/>
    <property type="evidence" value="ECO:0000314"/>
    <property type="project" value="WormBase"/>
</dbReference>
<dbReference type="AGR" id="WB:WBGene00017668"/>
<feature type="chain" id="PRO_5004157232" evidence="1">
    <location>
        <begin position="17"/>
        <end position="126"/>
    </location>
</feature>
<dbReference type="KEGG" id="cel:CELE_F21E9.4"/>
<dbReference type="CTD" id="180476"/>
<dbReference type="HOGENOM" id="CLU_1983575_0_0_1"/>
<dbReference type="UCSC" id="F21E9.4">
    <property type="organism name" value="c. elegans"/>
</dbReference>
<evidence type="ECO:0000313" key="2">
    <source>
        <dbReference type="EMBL" id="CCD69804.1"/>
    </source>
</evidence>
<dbReference type="GeneID" id="180476"/>
<gene>
    <name evidence="2 4" type="primary">ins-39</name>
    <name evidence="2" type="ORF">CELE_F21E9.4</name>
    <name evidence="4" type="ORF">F21E9.4</name>
</gene>
<evidence type="ECO:0000313" key="4">
    <source>
        <dbReference type="WormBase" id="F21E9.4"/>
    </source>
</evidence>